<dbReference type="FunFam" id="3.40.50.150:FF:000725">
    <property type="entry name" value="Glutathione S-transferase, C-terminal domain-containing"/>
    <property type="match status" value="1"/>
</dbReference>
<dbReference type="SUPFAM" id="SSF53335">
    <property type="entry name" value="S-adenosyl-L-methionine-dependent methyltransferases"/>
    <property type="match status" value="1"/>
</dbReference>
<proteinExistence type="predicted"/>
<dbReference type="OrthoDB" id="206598at2759"/>
<gene>
    <name evidence="2" type="ORF">CTOB1V02_LOCUS5839</name>
</gene>
<dbReference type="PANTHER" id="PTHR13369:SF0">
    <property type="entry name" value="GLUTATHIONE S-TRANSFERASE C-TERMINAL DOMAIN-CONTAINING PROTEIN"/>
    <property type="match status" value="1"/>
</dbReference>
<dbReference type="Pfam" id="PF13679">
    <property type="entry name" value="Methyltransf_32"/>
    <property type="match status" value="1"/>
</dbReference>
<evidence type="ECO:0000259" key="1">
    <source>
        <dbReference type="Pfam" id="PF13679"/>
    </source>
</evidence>
<evidence type="ECO:0000313" key="2">
    <source>
        <dbReference type="EMBL" id="CAD7227946.1"/>
    </source>
</evidence>
<dbReference type="GO" id="GO:0005737">
    <property type="term" value="C:cytoplasm"/>
    <property type="evidence" value="ECO:0007669"/>
    <property type="project" value="TreeGrafter"/>
</dbReference>
<dbReference type="InterPro" id="IPR025714">
    <property type="entry name" value="Methyltranfer_dom"/>
</dbReference>
<sequence length="375" mass="41968">MSLSDVLLYPITRLLFSWCPLRNQLENLPCTQRWLSLVAKDQRVAPLLGFLDGSLGHWNPVVVCIAGGRDSLDVPVVPEESLYKRDVKRFNPKKRIFTKQEDIELALSTVSDYSLRPYDEGHVSQGPQSPPSLNLDWKRLPAEVGITESLPEDRLVRKQQQLESLVEVVCSMAEPGSTIVDFCSGGGHVGILLAYLLPRSRVVLVENKERSLKKAEERLRKSCLSNVVLCQCNLDYFVGPFDVGVALHACGSATDLVLKKCVEHRASFVLCPCCYGAIRDNHLLSYPLSDDFRSRFSGRMSSQGLSCYLSLAHGSDQTHSDSEKLEQGRICMRFVDEDRLKWAETRGYRVKILRLKPPGASPKDHLIVGSPKAED</sequence>
<dbReference type="InterPro" id="IPR029063">
    <property type="entry name" value="SAM-dependent_MTases_sf"/>
</dbReference>
<organism evidence="2">
    <name type="scientific">Cyprideis torosa</name>
    <dbReference type="NCBI Taxonomy" id="163714"/>
    <lineage>
        <taxon>Eukaryota</taxon>
        <taxon>Metazoa</taxon>
        <taxon>Ecdysozoa</taxon>
        <taxon>Arthropoda</taxon>
        <taxon>Crustacea</taxon>
        <taxon>Oligostraca</taxon>
        <taxon>Ostracoda</taxon>
        <taxon>Podocopa</taxon>
        <taxon>Podocopida</taxon>
        <taxon>Cytherocopina</taxon>
        <taxon>Cytheroidea</taxon>
        <taxon>Cytherideidae</taxon>
        <taxon>Cyprideis</taxon>
    </lineage>
</organism>
<feature type="domain" description="Methyltransferase" evidence="1">
    <location>
        <begin position="157"/>
        <end position="279"/>
    </location>
</feature>
<dbReference type="EMBL" id="OB661318">
    <property type="protein sequence ID" value="CAD7227946.1"/>
    <property type="molecule type" value="Genomic_DNA"/>
</dbReference>
<dbReference type="Gene3D" id="3.40.50.150">
    <property type="entry name" value="Vaccinia Virus protein VP39"/>
    <property type="match status" value="1"/>
</dbReference>
<name>A0A7R8WAF8_9CRUS</name>
<protein>
    <recommendedName>
        <fullName evidence="1">Methyltransferase domain-containing protein</fullName>
    </recommendedName>
</protein>
<reference evidence="2" key="1">
    <citation type="submission" date="2020-11" db="EMBL/GenBank/DDBJ databases">
        <authorList>
            <person name="Tran Van P."/>
        </authorList>
    </citation>
    <scope>NUCLEOTIDE SEQUENCE</scope>
</reference>
<dbReference type="PANTHER" id="PTHR13369">
    <property type="match status" value="1"/>
</dbReference>
<accession>A0A7R8WAF8</accession>
<dbReference type="AlphaFoldDB" id="A0A7R8WAF8"/>